<dbReference type="OrthoDB" id="6692074at2759"/>
<keyword evidence="2" id="KW-1185">Reference proteome</keyword>
<dbReference type="AlphaFoldDB" id="A0A482VTQ3"/>
<reference evidence="1 2" key="1">
    <citation type="submission" date="2017-03" db="EMBL/GenBank/DDBJ databases">
        <title>Genome of the blue death feigning beetle - Asbolus verrucosus.</title>
        <authorList>
            <person name="Rider S.D."/>
        </authorList>
    </citation>
    <scope>NUCLEOTIDE SEQUENCE [LARGE SCALE GENOMIC DNA]</scope>
    <source>
        <strain evidence="1">Butters</strain>
        <tissue evidence="1">Head and leg muscle</tissue>
    </source>
</reference>
<organism evidence="1 2">
    <name type="scientific">Asbolus verrucosus</name>
    <name type="common">Desert ironclad beetle</name>
    <dbReference type="NCBI Taxonomy" id="1661398"/>
    <lineage>
        <taxon>Eukaryota</taxon>
        <taxon>Metazoa</taxon>
        <taxon>Ecdysozoa</taxon>
        <taxon>Arthropoda</taxon>
        <taxon>Hexapoda</taxon>
        <taxon>Insecta</taxon>
        <taxon>Pterygota</taxon>
        <taxon>Neoptera</taxon>
        <taxon>Endopterygota</taxon>
        <taxon>Coleoptera</taxon>
        <taxon>Polyphaga</taxon>
        <taxon>Cucujiformia</taxon>
        <taxon>Tenebrionidae</taxon>
        <taxon>Pimeliinae</taxon>
        <taxon>Asbolus</taxon>
    </lineage>
</organism>
<gene>
    <name evidence="1" type="ORF">BDFB_008787</name>
</gene>
<name>A0A482VTQ3_ASBVE</name>
<dbReference type="Proteomes" id="UP000292052">
    <property type="component" value="Unassembled WGS sequence"/>
</dbReference>
<proteinExistence type="predicted"/>
<accession>A0A482VTQ3</accession>
<evidence type="ECO:0000313" key="2">
    <source>
        <dbReference type="Proteomes" id="UP000292052"/>
    </source>
</evidence>
<dbReference type="EMBL" id="QDEB01067593">
    <property type="protein sequence ID" value="RZC35819.1"/>
    <property type="molecule type" value="Genomic_DNA"/>
</dbReference>
<comment type="caution">
    <text evidence="1">The sequence shown here is derived from an EMBL/GenBank/DDBJ whole genome shotgun (WGS) entry which is preliminary data.</text>
</comment>
<protein>
    <submittedName>
        <fullName evidence="1">Uncharacterized protein</fullName>
    </submittedName>
</protein>
<sequence>MADQRKRQRTESMIKLANQKKESKLWYEEANSHIKVGNLSKAIFSYNKVS</sequence>
<evidence type="ECO:0000313" key="1">
    <source>
        <dbReference type="EMBL" id="RZC35819.1"/>
    </source>
</evidence>